<sequence>MQRFLLYAAGILLALAWLSPYHYMPWLTFSSEMFSYASLFCLLAYYWNTALKIPQIQWLWFAIALIPLGQWCFGIELYFNKALLSFFYLMGFAASTVLGFNLSKDVGSEKILKGLTTITFGVGLITAVIALLQTFGLEKNLWGIMPLKGLRPYANFAQPNNMGTFLMMSLMASFYLFEKKMTPTWLNVLGAILIIIVLTLSQSRTPWIASCILTVYLLYKYNTQAFLLKKRYLLLWPCLFFCCLILLPSINTHLVEEGLSHSGLTTVVERASTGHARLGIWAQMLYAIREQPWFGYGWNQTSVAQMMGANFISHDERTNSAHNIILELLVWNGVILGSIIIAYFSYWIFKLSRLIKTKEALVAALMVTPVLVHSMLEFPQNYAYFLFPVGFLLGFIQAEKYTGKIYNLQSGINTAILVVSILLYGLIWRDYNNAVDALVNGRHSAEKGIFKQPTNHILFLTEYRARAEWYYLNRFSYVDEKQLKELHKVVLISPTNYDLFKYAQLLAFNGKNEEAIQQLAYIDGLYHVRYSSSQLFLHSDHKIAIDYDQITPKRL</sequence>
<protein>
    <submittedName>
        <fullName evidence="9">O-antigen ligase C-terminal domain-containing protein</fullName>
    </submittedName>
</protein>
<dbReference type="EMBL" id="VTDN01000004">
    <property type="protein sequence ID" value="MEB5476690.1"/>
    <property type="molecule type" value="Genomic_DNA"/>
</dbReference>
<keyword evidence="3 5" id="KW-1133">Transmembrane helix</keyword>
<keyword evidence="2 5" id="KW-0812">Transmembrane</keyword>
<feature type="transmembrane region" description="Helical" evidence="5">
    <location>
        <begin position="115"/>
        <end position="136"/>
    </location>
</feature>
<evidence type="ECO:0000313" key="9">
    <source>
        <dbReference type="EMBL" id="MEB5476690.1"/>
    </source>
</evidence>
<comment type="caution">
    <text evidence="9">The sequence shown here is derived from an EMBL/GenBank/DDBJ whole genome shotgun (WGS) entry which is preliminary data.</text>
</comment>
<feature type="domain" description="Protein glycosylation ligase" evidence="8">
    <location>
        <begin position="152"/>
        <end position="177"/>
    </location>
</feature>
<evidence type="ECO:0000256" key="5">
    <source>
        <dbReference type="SAM" id="Phobius"/>
    </source>
</evidence>
<evidence type="ECO:0000256" key="3">
    <source>
        <dbReference type="ARBA" id="ARBA00022989"/>
    </source>
</evidence>
<evidence type="ECO:0000313" key="10">
    <source>
        <dbReference type="Proteomes" id="UP001339883"/>
    </source>
</evidence>
<name>A0ABU6DS98_9GAMM</name>
<dbReference type="InterPro" id="IPR031726">
    <property type="entry name" value="PglL_A"/>
</dbReference>
<evidence type="ECO:0000259" key="8">
    <source>
        <dbReference type="Pfam" id="PF15864"/>
    </source>
</evidence>
<dbReference type="PANTHER" id="PTHR37422">
    <property type="entry name" value="TEICHURONIC ACID BIOSYNTHESIS PROTEIN TUAE"/>
    <property type="match status" value="1"/>
</dbReference>
<dbReference type="Pfam" id="PF11846">
    <property type="entry name" value="Wzy_C_2"/>
    <property type="match status" value="1"/>
</dbReference>
<evidence type="ECO:0000256" key="4">
    <source>
        <dbReference type="ARBA" id="ARBA00023136"/>
    </source>
</evidence>
<dbReference type="Proteomes" id="UP001339883">
    <property type="component" value="Unassembled WGS sequence"/>
</dbReference>
<dbReference type="GO" id="GO:0016874">
    <property type="term" value="F:ligase activity"/>
    <property type="evidence" value="ECO:0007669"/>
    <property type="project" value="UniProtKB-KW"/>
</dbReference>
<feature type="domain" description="Virulence factor membrane-bound polymerase C-terminal" evidence="7">
    <location>
        <begin position="363"/>
        <end position="529"/>
    </location>
</feature>
<feature type="transmembrane region" description="Helical" evidence="5">
    <location>
        <begin position="206"/>
        <end position="221"/>
    </location>
</feature>
<evidence type="ECO:0000259" key="7">
    <source>
        <dbReference type="Pfam" id="PF11846"/>
    </source>
</evidence>
<gene>
    <name evidence="9" type="ORF">I2F25_06465</name>
</gene>
<feature type="transmembrane region" description="Helical" evidence="5">
    <location>
        <begin position="233"/>
        <end position="250"/>
    </location>
</feature>
<accession>A0ABU6DS98</accession>
<keyword evidence="10" id="KW-1185">Reference proteome</keyword>
<evidence type="ECO:0000256" key="1">
    <source>
        <dbReference type="ARBA" id="ARBA00004141"/>
    </source>
</evidence>
<keyword evidence="4 5" id="KW-0472">Membrane</keyword>
<feature type="domain" description="O-antigen ligase-related" evidence="6">
    <location>
        <begin position="190"/>
        <end position="339"/>
    </location>
</feature>
<dbReference type="InterPro" id="IPR051533">
    <property type="entry name" value="WaaL-like"/>
</dbReference>
<dbReference type="Pfam" id="PF15864">
    <property type="entry name" value="PglL_A"/>
    <property type="match status" value="1"/>
</dbReference>
<feature type="transmembrane region" description="Helical" evidence="5">
    <location>
        <begin position="58"/>
        <end position="79"/>
    </location>
</feature>
<evidence type="ECO:0000259" key="6">
    <source>
        <dbReference type="Pfam" id="PF04932"/>
    </source>
</evidence>
<feature type="transmembrane region" description="Helical" evidence="5">
    <location>
        <begin position="85"/>
        <end position="103"/>
    </location>
</feature>
<reference evidence="9 10" key="1">
    <citation type="submission" date="2019-08" db="EMBL/GenBank/DDBJ databases">
        <title>Five species of Acinetobacter isolated from floral nectar and animal pollinators.</title>
        <authorList>
            <person name="Hendry T.A."/>
        </authorList>
    </citation>
    <scope>NUCLEOTIDE SEQUENCE [LARGE SCALE GENOMIC DNA]</scope>
    <source>
        <strain evidence="9 10">MD18.27</strain>
    </source>
</reference>
<organism evidence="9 10">
    <name type="scientific">Acinetobacter pollinis</name>
    <dbReference type="NCBI Taxonomy" id="2605270"/>
    <lineage>
        <taxon>Bacteria</taxon>
        <taxon>Pseudomonadati</taxon>
        <taxon>Pseudomonadota</taxon>
        <taxon>Gammaproteobacteria</taxon>
        <taxon>Moraxellales</taxon>
        <taxon>Moraxellaceae</taxon>
        <taxon>Acinetobacter</taxon>
    </lineage>
</organism>
<evidence type="ECO:0000256" key="2">
    <source>
        <dbReference type="ARBA" id="ARBA00022692"/>
    </source>
</evidence>
<dbReference type="Pfam" id="PF04932">
    <property type="entry name" value="Wzy_C"/>
    <property type="match status" value="1"/>
</dbReference>
<feature type="transmembrane region" description="Helical" evidence="5">
    <location>
        <begin position="26"/>
        <end position="46"/>
    </location>
</feature>
<proteinExistence type="predicted"/>
<feature type="transmembrane region" description="Helical" evidence="5">
    <location>
        <begin position="328"/>
        <end position="348"/>
    </location>
</feature>
<dbReference type="PANTHER" id="PTHR37422:SF13">
    <property type="entry name" value="LIPOPOLYSACCHARIDE BIOSYNTHESIS PROTEIN PA4999-RELATED"/>
    <property type="match status" value="1"/>
</dbReference>
<dbReference type="RefSeq" id="WP_325775162.1">
    <property type="nucleotide sequence ID" value="NZ_VTDN01000004.1"/>
</dbReference>
<keyword evidence="9" id="KW-0436">Ligase</keyword>
<feature type="transmembrane region" description="Helical" evidence="5">
    <location>
        <begin position="410"/>
        <end position="428"/>
    </location>
</feature>
<feature type="transmembrane region" description="Helical" evidence="5">
    <location>
        <begin position="360"/>
        <end position="376"/>
    </location>
</feature>
<feature type="transmembrane region" description="Helical" evidence="5">
    <location>
        <begin position="156"/>
        <end position="177"/>
    </location>
</feature>
<comment type="subcellular location">
    <subcellularLocation>
        <location evidence="1">Membrane</location>
        <topology evidence="1">Multi-pass membrane protein</topology>
    </subcellularLocation>
</comment>
<feature type="transmembrane region" description="Helical" evidence="5">
    <location>
        <begin position="184"/>
        <end position="200"/>
    </location>
</feature>
<dbReference type="InterPro" id="IPR007016">
    <property type="entry name" value="O-antigen_ligase-rel_domated"/>
</dbReference>
<dbReference type="InterPro" id="IPR021797">
    <property type="entry name" value="Wzy_C_2"/>
</dbReference>